<keyword evidence="3" id="KW-1185">Reference proteome</keyword>
<evidence type="ECO:0000313" key="2">
    <source>
        <dbReference type="EMBL" id="TNY22267.1"/>
    </source>
</evidence>
<evidence type="ECO:0000313" key="3">
    <source>
        <dbReference type="Proteomes" id="UP000311382"/>
    </source>
</evidence>
<feature type="compositionally biased region" description="Low complexity" evidence="1">
    <location>
        <begin position="31"/>
        <end position="42"/>
    </location>
</feature>
<dbReference type="Proteomes" id="UP000311382">
    <property type="component" value="Unassembled WGS sequence"/>
</dbReference>
<dbReference type="AlphaFoldDB" id="A0A5C5FZF5"/>
<feature type="compositionally biased region" description="Low complexity" evidence="1">
    <location>
        <begin position="347"/>
        <end position="360"/>
    </location>
</feature>
<sequence length="392" mass="42045">MRPAVPCRHAAKSPRARSVLLTSPLPPARPPAAAGSPDSARGWDPARGDVKRALPGYRRLWSSLHQRAHAPRLSAVRMLSSPLRRCLLTNKVLPCDMMVRFELTRPPSPGARLVLQPSRILHPRFEDRPSRQGSTGKAMWVTCWADAVTALAQKGSYKRLHSSAVMPPPSAVAAHVHSLLARRVTHEADLLAERVKAWPAAWVAGALKAPVRRVKEFEIDKALRQMEEAGRRVLGVLDLSPHVPAAISDGADGPHPPPARFASTIALPPSHPVARHYRLSTFLSGVVLPPSASTSPTGEPQPPAAHLLAATRAPLDALLALLERRLSRLDAGAGAPSSSEGDLYVLSAPSPSPASSAEAAAAQRQAEDLVPLLVALERCRLWSGEGWQAEDD</sequence>
<evidence type="ECO:0000256" key="1">
    <source>
        <dbReference type="SAM" id="MobiDB-lite"/>
    </source>
</evidence>
<dbReference type="OrthoDB" id="3363286at2759"/>
<name>A0A5C5FZF5_9BASI</name>
<dbReference type="EMBL" id="SOZI01000028">
    <property type="protein sequence ID" value="TNY22267.1"/>
    <property type="molecule type" value="Genomic_DNA"/>
</dbReference>
<proteinExistence type="predicted"/>
<accession>A0A5C5FZF5</accession>
<dbReference type="STRING" id="5288.A0A5C5FZF5"/>
<feature type="region of interest" description="Disordered" evidence="1">
    <location>
        <begin position="331"/>
        <end position="360"/>
    </location>
</feature>
<reference evidence="2 3" key="1">
    <citation type="submission" date="2019-03" db="EMBL/GenBank/DDBJ databases">
        <title>Rhodosporidium diobovatum UCD-FST 08-225 genome sequencing, assembly, and annotation.</title>
        <authorList>
            <person name="Fakankun I.U."/>
            <person name="Fristensky B."/>
            <person name="Levin D.B."/>
        </authorList>
    </citation>
    <scope>NUCLEOTIDE SEQUENCE [LARGE SCALE GENOMIC DNA]</scope>
    <source>
        <strain evidence="2 3">UCD-FST 08-225</strain>
    </source>
</reference>
<protein>
    <submittedName>
        <fullName evidence="2">Uncharacterized protein</fullName>
    </submittedName>
</protein>
<comment type="caution">
    <text evidence="2">The sequence shown here is derived from an EMBL/GenBank/DDBJ whole genome shotgun (WGS) entry which is preliminary data.</text>
</comment>
<gene>
    <name evidence="2" type="ORF">DMC30DRAFT_156570</name>
</gene>
<organism evidence="2 3">
    <name type="scientific">Rhodotorula diobovata</name>
    <dbReference type="NCBI Taxonomy" id="5288"/>
    <lineage>
        <taxon>Eukaryota</taxon>
        <taxon>Fungi</taxon>
        <taxon>Dikarya</taxon>
        <taxon>Basidiomycota</taxon>
        <taxon>Pucciniomycotina</taxon>
        <taxon>Microbotryomycetes</taxon>
        <taxon>Sporidiobolales</taxon>
        <taxon>Sporidiobolaceae</taxon>
        <taxon>Rhodotorula</taxon>
    </lineage>
</organism>
<feature type="region of interest" description="Disordered" evidence="1">
    <location>
        <begin position="1"/>
        <end position="47"/>
    </location>
</feature>